<dbReference type="Pfam" id="PF05685">
    <property type="entry name" value="Uma2"/>
    <property type="match status" value="1"/>
</dbReference>
<keyword evidence="3" id="KW-1185">Reference proteome</keyword>
<sequence>MITQIEKRHYSIEEYLELEKQADIRHEFINGNIIAMAGGTTNHNEIVTNLCLLLKPILRQQGGRVYTENVRLWISDFNVFTYPDVMVIASNPIYYTDSQTTVTNPVVIFEVLSESTRDYDQGRKFGFYRSINNLQEYILVDPETVSIMIYRRGKSKQWSLYILNEKTDNLTLNSLNLELSLNSIYEGVI</sequence>
<reference evidence="2 3" key="1">
    <citation type="submission" date="2007-03" db="EMBL/GenBank/DDBJ databases">
        <authorList>
            <person name="Stal L."/>
            <person name="Ferriera S."/>
            <person name="Johnson J."/>
            <person name="Kravitz S."/>
            <person name="Beeson K."/>
            <person name="Sutton G."/>
            <person name="Rogers Y.-H."/>
            <person name="Friedman R."/>
            <person name="Frazier M."/>
            <person name="Venter J.C."/>
        </authorList>
    </citation>
    <scope>NUCLEOTIDE SEQUENCE [LARGE SCALE GENOMIC DNA]</scope>
    <source>
        <strain evidence="2 3">CCY0110</strain>
    </source>
</reference>
<proteinExistence type="predicted"/>
<name>A3IGX8_9CHRO</name>
<comment type="caution">
    <text evidence="2">The sequence shown here is derived from an EMBL/GenBank/DDBJ whole genome shotgun (WGS) entry which is preliminary data.</text>
</comment>
<dbReference type="PANTHER" id="PTHR36558">
    <property type="entry name" value="GLR1098 PROTEIN"/>
    <property type="match status" value="1"/>
</dbReference>
<dbReference type="Proteomes" id="UP000003781">
    <property type="component" value="Unassembled WGS sequence"/>
</dbReference>
<accession>A3IGX8</accession>
<dbReference type="InterPro" id="IPR011335">
    <property type="entry name" value="Restrct_endonuc-II-like"/>
</dbReference>
<evidence type="ECO:0000313" key="2">
    <source>
        <dbReference type="EMBL" id="EAZ94220.1"/>
    </source>
</evidence>
<evidence type="ECO:0000259" key="1">
    <source>
        <dbReference type="Pfam" id="PF05685"/>
    </source>
</evidence>
<organism evidence="2 3">
    <name type="scientific">Crocosphaera chwakensis CCY0110</name>
    <dbReference type="NCBI Taxonomy" id="391612"/>
    <lineage>
        <taxon>Bacteria</taxon>
        <taxon>Bacillati</taxon>
        <taxon>Cyanobacteriota</taxon>
        <taxon>Cyanophyceae</taxon>
        <taxon>Oscillatoriophycideae</taxon>
        <taxon>Chroococcales</taxon>
        <taxon>Aphanothecaceae</taxon>
        <taxon>Crocosphaera</taxon>
        <taxon>Crocosphaera chwakensis</taxon>
    </lineage>
</organism>
<dbReference type="EMBL" id="AAXW01000001">
    <property type="protein sequence ID" value="EAZ94220.1"/>
    <property type="molecule type" value="Genomic_DNA"/>
</dbReference>
<dbReference type="RefSeq" id="WP_008272559.1">
    <property type="nucleotide sequence ID" value="NZ_AAXW01000001.1"/>
</dbReference>
<gene>
    <name evidence="2" type="ORF">CY0110_10107</name>
</gene>
<dbReference type="eggNOG" id="COG4636">
    <property type="taxonomic scope" value="Bacteria"/>
</dbReference>
<dbReference type="AlphaFoldDB" id="A3IGX8"/>
<feature type="domain" description="Putative restriction endonuclease" evidence="1">
    <location>
        <begin position="13"/>
        <end position="181"/>
    </location>
</feature>
<dbReference type="OrthoDB" id="424506at2"/>
<protein>
    <recommendedName>
        <fullName evidence="1">Putative restriction endonuclease domain-containing protein</fullName>
    </recommendedName>
</protein>
<dbReference type="InterPro" id="IPR012296">
    <property type="entry name" value="Nuclease_put_TT1808"/>
</dbReference>
<dbReference type="InterPro" id="IPR008538">
    <property type="entry name" value="Uma2"/>
</dbReference>
<dbReference type="CDD" id="cd06260">
    <property type="entry name" value="DUF820-like"/>
    <property type="match status" value="1"/>
</dbReference>
<evidence type="ECO:0000313" key="3">
    <source>
        <dbReference type="Proteomes" id="UP000003781"/>
    </source>
</evidence>
<dbReference type="PANTHER" id="PTHR36558:SF1">
    <property type="entry name" value="RESTRICTION ENDONUCLEASE DOMAIN-CONTAINING PROTEIN-RELATED"/>
    <property type="match status" value="1"/>
</dbReference>
<dbReference type="SUPFAM" id="SSF52980">
    <property type="entry name" value="Restriction endonuclease-like"/>
    <property type="match status" value="1"/>
</dbReference>
<dbReference type="Gene3D" id="3.90.1570.10">
    <property type="entry name" value="tt1808, chain A"/>
    <property type="match status" value="1"/>
</dbReference>